<dbReference type="EC" id="2.3.1.176" evidence="1"/>
<dbReference type="PROSITE" id="PS00737">
    <property type="entry name" value="THIOLASE_2"/>
    <property type="match status" value="1"/>
</dbReference>
<dbReference type="InterPro" id="IPR055140">
    <property type="entry name" value="Thiolase_C_2"/>
</dbReference>
<organism evidence="9 10">
    <name type="scientific">candidate division CSSED10-310 bacterium</name>
    <dbReference type="NCBI Taxonomy" id="2855610"/>
    <lineage>
        <taxon>Bacteria</taxon>
        <taxon>Bacteria division CSSED10-310</taxon>
    </lineage>
</organism>
<evidence type="ECO:0000259" key="7">
    <source>
        <dbReference type="Pfam" id="PF00108"/>
    </source>
</evidence>
<keyword evidence="10" id="KW-1185">Reference proteome</keyword>
<evidence type="ECO:0000256" key="1">
    <source>
        <dbReference type="ARBA" id="ARBA00012352"/>
    </source>
</evidence>
<evidence type="ECO:0000256" key="4">
    <source>
        <dbReference type="ARBA" id="ARBA00023055"/>
    </source>
</evidence>
<dbReference type="InterPro" id="IPR002155">
    <property type="entry name" value="Thiolase"/>
</dbReference>
<evidence type="ECO:0000256" key="6">
    <source>
        <dbReference type="ARBA" id="ARBA00032316"/>
    </source>
</evidence>
<evidence type="ECO:0000256" key="2">
    <source>
        <dbReference type="ARBA" id="ARBA00022448"/>
    </source>
</evidence>
<dbReference type="EMBL" id="JBHPBY010000256">
    <property type="protein sequence ID" value="MFC1852034.1"/>
    <property type="molecule type" value="Genomic_DNA"/>
</dbReference>
<evidence type="ECO:0000256" key="3">
    <source>
        <dbReference type="ARBA" id="ARBA00022679"/>
    </source>
</evidence>
<evidence type="ECO:0000259" key="8">
    <source>
        <dbReference type="Pfam" id="PF22691"/>
    </source>
</evidence>
<evidence type="ECO:0000313" key="10">
    <source>
        <dbReference type="Proteomes" id="UP001594351"/>
    </source>
</evidence>
<dbReference type="PIRSF" id="PIRSF000429">
    <property type="entry name" value="Ac-CoA_Ac_transf"/>
    <property type="match status" value="1"/>
</dbReference>
<sequence>MNKKIYLAHYAQSNFGKLGEITVDEMIQAAISEGLEKLDRKKIDFVTLAALLAPLLNGQSLVSGIVAMDPDFVMKPIKTVENACASGSEAVLDVTARILAGLGHVGLAIGLEKMNEPDRKTDSKKVGLALGTAAHMGERFDPFSFPHLFALLMRDYINEYGATEEQFANISVLFYKNASFNPLAHMFKTRAPVTVEAVMNSYRLFQEPEVLPLKLFDCSQISDGWARILVMDDEGLEIMGIPKQECTLLAGFGQATDTLALNARGKYLLKPLGARKAFNDAMEMAGTKIEDVKVQEIHDCFNVMGPLAVETTGLAEPGQGLKYFLEGQAEVGARCPINTSGGLIAKGHPISATGLAMIGWNHWQILGKVPPEVQVKNADVATTLNIGGPICATAVTVQQPAG</sequence>
<comment type="caution">
    <text evidence="9">The sequence shown here is derived from an EMBL/GenBank/DDBJ whole genome shotgun (WGS) entry which is preliminary data.</text>
</comment>
<evidence type="ECO:0000256" key="5">
    <source>
        <dbReference type="ARBA" id="ARBA00023121"/>
    </source>
</evidence>
<dbReference type="Pfam" id="PF00108">
    <property type="entry name" value="Thiolase_N"/>
    <property type="match status" value="1"/>
</dbReference>
<keyword evidence="3 9" id="KW-0808">Transferase</keyword>
<keyword evidence="2" id="KW-0813">Transport</keyword>
<reference evidence="9 10" key="1">
    <citation type="submission" date="2024-09" db="EMBL/GenBank/DDBJ databases">
        <title>Laminarin stimulates single cell rates of sulfate reduction while oxygen inhibits transcriptomic activity in coastal marine sediment.</title>
        <authorList>
            <person name="Lindsay M."/>
            <person name="Orcutt B."/>
            <person name="Emerson D."/>
            <person name="Stepanauskas R."/>
            <person name="D'Angelo T."/>
        </authorList>
    </citation>
    <scope>NUCLEOTIDE SEQUENCE [LARGE SCALE GENOMIC DNA]</scope>
    <source>
        <strain evidence="9">SAG AM-311-K15</strain>
    </source>
</reference>
<dbReference type="Gene3D" id="3.40.47.10">
    <property type="match status" value="1"/>
</dbReference>
<keyword evidence="5" id="KW-0446">Lipid-binding</keyword>
<dbReference type="PANTHER" id="PTHR42870:SF6">
    <property type="entry name" value="ACETYL-COA C-ACYLTRANSFERASE"/>
    <property type="match status" value="1"/>
</dbReference>
<keyword evidence="9" id="KW-0012">Acyltransferase</keyword>
<dbReference type="InterPro" id="IPR016039">
    <property type="entry name" value="Thiolase-like"/>
</dbReference>
<protein>
    <recommendedName>
        <fullName evidence="1">propanoyl-CoA C-acyltransferase</fullName>
        <ecNumber evidence="1">2.3.1.176</ecNumber>
    </recommendedName>
    <alternativeName>
        <fullName evidence="6">Propanoyl-CoA C-acyltransferase</fullName>
    </alternativeName>
</protein>
<keyword evidence="4" id="KW-0445">Lipid transport</keyword>
<feature type="domain" description="Thiolase N-terminal" evidence="7">
    <location>
        <begin position="15"/>
        <end position="209"/>
    </location>
</feature>
<accession>A0ABV6Z0R6</accession>
<dbReference type="Proteomes" id="UP001594351">
    <property type="component" value="Unassembled WGS sequence"/>
</dbReference>
<dbReference type="SUPFAM" id="SSF53901">
    <property type="entry name" value="Thiolase-like"/>
    <property type="match status" value="2"/>
</dbReference>
<dbReference type="PANTHER" id="PTHR42870">
    <property type="entry name" value="ACETYL-COA C-ACETYLTRANSFERASE"/>
    <property type="match status" value="1"/>
</dbReference>
<feature type="domain" description="Thiolase C-terminal" evidence="8">
    <location>
        <begin position="253"/>
        <end position="397"/>
    </location>
</feature>
<evidence type="ECO:0000313" key="9">
    <source>
        <dbReference type="EMBL" id="MFC1852034.1"/>
    </source>
</evidence>
<proteinExistence type="predicted"/>
<dbReference type="CDD" id="cd00829">
    <property type="entry name" value="SCP-x_thiolase"/>
    <property type="match status" value="1"/>
</dbReference>
<gene>
    <name evidence="9" type="ORF">ACFL27_17715</name>
</gene>
<dbReference type="InterPro" id="IPR020613">
    <property type="entry name" value="Thiolase_CS"/>
</dbReference>
<name>A0ABV6Z0R6_UNCC1</name>
<dbReference type="InterPro" id="IPR020616">
    <property type="entry name" value="Thiolase_N"/>
</dbReference>
<dbReference type="Pfam" id="PF22691">
    <property type="entry name" value="Thiolase_C_1"/>
    <property type="match status" value="1"/>
</dbReference>
<dbReference type="GO" id="GO:0016746">
    <property type="term" value="F:acyltransferase activity"/>
    <property type="evidence" value="ECO:0007669"/>
    <property type="project" value="UniProtKB-KW"/>
</dbReference>